<feature type="compositionally biased region" description="Polar residues" evidence="1">
    <location>
        <begin position="700"/>
        <end position="759"/>
    </location>
</feature>
<keyword evidence="2" id="KW-0472">Membrane</keyword>
<organism evidence="5 6">
    <name type="scientific">Paractinoplanes atraurantiacus</name>
    <dbReference type="NCBI Taxonomy" id="1036182"/>
    <lineage>
        <taxon>Bacteria</taxon>
        <taxon>Bacillati</taxon>
        <taxon>Actinomycetota</taxon>
        <taxon>Actinomycetes</taxon>
        <taxon>Micromonosporales</taxon>
        <taxon>Micromonosporaceae</taxon>
        <taxon>Paractinoplanes</taxon>
    </lineage>
</organism>
<evidence type="ECO:0000259" key="3">
    <source>
        <dbReference type="Pfam" id="PF01345"/>
    </source>
</evidence>
<sequence length="1026" mass="103083">MMAAVLYVVGAADPLDQHPVEAAQSTCASPVALRNGDFESPLIADGSVAAVNLPGWQPARTLLRHTGEGQHAELTTGTIHQDLTTVPGQRLHWELRHRGGTLTVLAGAPTAPLAQQGDDITGDRAAWATYAGVYTVPEGQTTTRFALRASGRTGVDAVSFGTPACLITTITASPSTAKVNDRLTYAVTARNAGGNPARSTTITSGPHSQPVGVLRPGQSHTFSYDVRVAPASAGSTIRTRATAGYSTSLAALPGLDDELTSTSNTVSTEIAPAADLTVDATTSPGDVTTYKITTGNKGPSPATAAQVTAALPDGTTAVSASSPGGTCSLTSTTAECTYPTLPPGETRTMTVTAVSTASSTDEITVTASSPTDELTPGDNVIGFDPAQPGAAPPATRPLALAVTTSTPTVEPNGTASFQATVRNDTPTTAPATIRVHPAPGLAITTGTPDQGTYTDGTWTLPGLASGATAHLELTATPLTAGRLSLTVSTTGTKKKATITAAPSSSSLAVTVDRPRSPRPYDVGALVPFRYRLTNNGTDPLDRIVVIDTLSGPATCPATFLAPTATMLCEAPPYTVTQDDVDAAGPLTNIVTAEAYAPDLLFFGPITADIPIVTAVPSLTVASLDGAYLLRNNGNQTLSNVRVTSTTAGRATCTRTVLPPGASTTCTPTNPAALTERTYAYGTAPGATTATAFGPFTTTPRPQSAGTSPTKPSADNGPQDQTHPSANGEAQGQTSPPANGEAQGQTSPPANGEAQGQTIPPANGEAQGGAAPSSGDETQGQTGLPPRGQAQGQPEPSSGGNAQGQSDPPAGTGTQGQTGPSAGGEAQGQTGPPAGAGETPANGLGTEHPRGQAQSQAKPLPNTPAAQSAAQQNAAQQSAAQQSAAQQNVSQQGAAQKNVGQQGAARLGSAQQAPARQAPGQQTPMLPAAPAPTATTAVPARGAVPQLGSPSTPDPSVPNPTPTVITPPPAVVPTREQYWADPIPDPVPFSGSPLATATIFGLALLAGGLIVLASLRGRWWPRKAGKG</sequence>
<feature type="domain" description="DUF7507" evidence="4">
    <location>
        <begin position="520"/>
        <end position="597"/>
    </location>
</feature>
<dbReference type="AlphaFoldDB" id="A0A285IQ37"/>
<dbReference type="GO" id="GO:0005975">
    <property type="term" value="P:carbohydrate metabolic process"/>
    <property type="evidence" value="ECO:0007669"/>
    <property type="project" value="UniProtKB-ARBA"/>
</dbReference>
<feature type="region of interest" description="Disordered" evidence="1">
    <location>
        <begin position="405"/>
        <end position="432"/>
    </location>
</feature>
<dbReference type="InterPro" id="IPR013783">
    <property type="entry name" value="Ig-like_fold"/>
</dbReference>
<evidence type="ECO:0000259" key="4">
    <source>
        <dbReference type="Pfam" id="PF24346"/>
    </source>
</evidence>
<evidence type="ECO:0000313" key="5">
    <source>
        <dbReference type="EMBL" id="SNY50135.1"/>
    </source>
</evidence>
<dbReference type="NCBIfam" id="TIGR01451">
    <property type="entry name" value="B_ant_repeat"/>
    <property type="match status" value="2"/>
</dbReference>
<feature type="region of interest" description="Disordered" evidence="1">
    <location>
        <begin position="690"/>
        <end position="969"/>
    </location>
</feature>
<feature type="compositionally biased region" description="Low complexity" evidence="1">
    <location>
        <begin position="909"/>
        <end position="944"/>
    </location>
</feature>
<feature type="compositionally biased region" description="Low complexity" evidence="1">
    <location>
        <begin position="864"/>
        <end position="895"/>
    </location>
</feature>
<protein>
    <submittedName>
        <fullName evidence="5">Conserved repeat domain-containing protein</fullName>
    </submittedName>
</protein>
<feature type="domain" description="DUF11" evidence="3">
    <location>
        <begin position="277"/>
        <end position="379"/>
    </location>
</feature>
<dbReference type="Pfam" id="PF24346">
    <property type="entry name" value="DUF7507"/>
    <property type="match status" value="1"/>
</dbReference>
<gene>
    <name evidence="5" type="ORF">SAMN05421748_110232</name>
</gene>
<reference evidence="5 6" key="1">
    <citation type="submission" date="2017-09" db="EMBL/GenBank/DDBJ databases">
        <authorList>
            <person name="Ehlers B."/>
            <person name="Leendertz F.H."/>
        </authorList>
    </citation>
    <scope>NUCLEOTIDE SEQUENCE [LARGE SCALE GENOMIC DNA]</scope>
    <source>
        <strain evidence="5 6">CGMCC 4.6857</strain>
    </source>
</reference>
<feature type="transmembrane region" description="Helical" evidence="2">
    <location>
        <begin position="993"/>
        <end position="1014"/>
    </location>
</feature>
<feature type="region of interest" description="Disordered" evidence="1">
    <location>
        <begin position="191"/>
        <end position="211"/>
    </location>
</feature>
<feature type="compositionally biased region" description="Gly residues" evidence="1">
    <location>
        <begin position="812"/>
        <end position="825"/>
    </location>
</feature>
<dbReference type="Gene3D" id="2.60.40.10">
    <property type="entry name" value="Immunoglobulins"/>
    <property type="match status" value="2"/>
</dbReference>
<keyword evidence="2" id="KW-1133">Transmembrane helix</keyword>
<feature type="compositionally biased region" description="Polar residues" evidence="1">
    <location>
        <begin position="197"/>
        <end position="207"/>
    </location>
</feature>
<dbReference type="InterPro" id="IPR047589">
    <property type="entry name" value="DUF11_rpt"/>
</dbReference>
<accession>A0A285IQ37</accession>
<dbReference type="InterPro" id="IPR055354">
    <property type="entry name" value="DUF7507"/>
</dbReference>
<dbReference type="InterPro" id="IPR001434">
    <property type="entry name" value="OmcB-like_DUF11"/>
</dbReference>
<feature type="domain" description="DUF11" evidence="3">
    <location>
        <begin position="398"/>
        <end position="493"/>
    </location>
</feature>
<dbReference type="EMBL" id="OBDY01000010">
    <property type="protein sequence ID" value="SNY50135.1"/>
    <property type="molecule type" value="Genomic_DNA"/>
</dbReference>
<evidence type="ECO:0000313" key="6">
    <source>
        <dbReference type="Proteomes" id="UP000219612"/>
    </source>
</evidence>
<feature type="compositionally biased region" description="Pro residues" evidence="1">
    <location>
        <begin position="951"/>
        <end position="969"/>
    </location>
</feature>
<feature type="compositionally biased region" description="Polar residues" evidence="1">
    <location>
        <begin position="405"/>
        <end position="430"/>
    </location>
</feature>
<name>A0A285IQ37_9ACTN</name>
<keyword evidence="2" id="KW-0812">Transmembrane</keyword>
<feature type="compositionally biased region" description="Low complexity" evidence="1">
    <location>
        <begin position="826"/>
        <end position="840"/>
    </location>
</feature>
<dbReference type="Pfam" id="PF01345">
    <property type="entry name" value="DUF11"/>
    <property type="match status" value="2"/>
</dbReference>
<feature type="compositionally biased region" description="Polar residues" evidence="1">
    <location>
        <begin position="789"/>
        <end position="805"/>
    </location>
</feature>
<keyword evidence="6" id="KW-1185">Reference proteome</keyword>
<evidence type="ECO:0000256" key="2">
    <source>
        <dbReference type="SAM" id="Phobius"/>
    </source>
</evidence>
<evidence type="ECO:0000256" key="1">
    <source>
        <dbReference type="SAM" id="MobiDB-lite"/>
    </source>
</evidence>
<proteinExistence type="predicted"/>
<dbReference type="Proteomes" id="UP000219612">
    <property type="component" value="Unassembled WGS sequence"/>
</dbReference>
<feature type="compositionally biased region" description="Low complexity" evidence="1">
    <location>
        <begin position="690"/>
        <end position="699"/>
    </location>
</feature>